<keyword evidence="7" id="KW-1185">Reference proteome</keyword>
<dbReference type="Proteomes" id="UP000030341">
    <property type="component" value="Chromosome 2"/>
</dbReference>
<dbReference type="PRINTS" id="PR00455">
    <property type="entry name" value="HTHTETR"/>
</dbReference>
<dbReference type="AlphaFoldDB" id="A0A0A7EMZ0"/>
<dbReference type="Pfam" id="PF00440">
    <property type="entry name" value="TetR_N"/>
    <property type="match status" value="1"/>
</dbReference>
<dbReference type="SUPFAM" id="SSF46689">
    <property type="entry name" value="Homeodomain-like"/>
    <property type="match status" value="1"/>
</dbReference>
<evidence type="ECO:0000313" key="7">
    <source>
        <dbReference type="Proteomes" id="UP000030341"/>
    </source>
</evidence>
<protein>
    <submittedName>
        <fullName evidence="6">TetR family transcriptional regulator</fullName>
    </submittedName>
</protein>
<dbReference type="KEGG" id="pseo:OM33_20665"/>
<dbReference type="FunFam" id="1.10.10.60:FF:000141">
    <property type="entry name" value="TetR family transcriptional regulator"/>
    <property type="match status" value="1"/>
</dbReference>
<feature type="domain" description="HTH tetR-type" evidence="5">
    <location>
        <begin position="5"/>
        <end position="65"/>
    </location>
</feature>
<dbReference type="PROSITE" id="PS01081">
    <property type="entry name" value="HTH_TETR_1"/>
    <property type="match status" value="1"/>
</dbReference>
<accession>A0A0A7EMZ0</accession>
<dbReference type="RefSeq" id="WP_040136432.1">
    <property type="nucleotide sequence ID" value="NZ_CP009889.1"/>
</dbReference>
<dbReference type="STRING" id="1348114.OM33_20665"/>
<evidence type="ECO:0000256" key="3">
    <source>
        <dbReference type="ARBA" id="ARBA00023163"/>
    </source>
</evidence>
<dbReference type="InterPro" id="IPR039536">
    <property type="entry name" value="TetR_C_Proteobacteria"/>
</dbReference>
<feature type="DNA-binding region" description="H-T-H motif" evidence="4">
    <location>
        <begin position="28"/>
        <end position="47"/>
    </location>
</feature>
<organism evidence="6 7">
    <name type="scientific">Pseudoalteromonas piratica</name>
    <dbReference type="NCBI Taxonomy" id="1348114"/>
    <lineage>
        <taxon>Bacteria</taxon>
        <taxon>Pseudomonadati</taxon>
        <taxon>Pseudomonadota</taxon>
        <taxon>Gammaproteobacteria</taxon>
        <taxon>Alteromonadales</taxon>
        <taxon>Pseudoalteromonadaceae</taxon>
        <taxon>Pseudoalteromonas</taxon>
    </lineage>
</organism>
<reference evidence="6 7" key="1">
    <citation type="submission" date="2014-11" db="EMBL/GenBank/DDBJ databases">
        <title>Complete Genome Sequence of Pseudoalteromonas sp. Strain OCN003 Isolated from Kaneohe Bay, Oahu, Hawaii.</title>
        <authorList>
            <person name="Beurmann S."/>
            <person name="Videau P."/>
            <person name="Ushijima B."/>
            <person name="Smith A.M."/>
            <person name="Aeby G.S."/>
            <person name="Callahan S.M."/>
            <person name="Belcaid M."/>
        </authorList>
    </citation>
    <scope>NUCLEOTIDE SEQUENCE [LARGE SCALE GENOMIC DNA]</scope>
    <source>
        <strain evidence="6 7">OCN003</strain>
    </source>
</reference>
<dbReference type="EMBL" id="CP009889">
    <property type="protein sequence ID" value="AIY67441.1"/>
    <property type="molecule type" value="Genomic_DNA"/>
</dbReference>
<dbReference type="GO" id="GO:0003700">
    <property type="term" value="F:DNA-binding transcription factor activity"/>
    <property type="evidence" value="ECO:0007669"/>
    <property type="project" value="TreeGrafter"/>
</dbReference>
<evidence type="ECO:0000259" key="5">
    <source>
        <dbReference type="PROSITE" id="PS50977"/>
    </source>
</evidence>
<evidence type="ECO:0000256" key="1">
    <source>
        <dbReference type="ARBA" id="ARBA00023015"/>
    </source>
</evidence>
<dbReference type="GO" id="GO:0000976">
    <property type="term" value="F:transcription cis-regulatory region binding"/>
    <property type="evidence" value="ECO:0007669"/>
    <property type="project" value="TreeGrafter"/>
</dbReference>
<dbReference type="OrthoDB" id="116240at2"/>
<sequence>MKLSEQKRLHILDAAEQLFYDKGVAHTSMDEVAKTAGVSKRTVYNHFDTKDALFSAIIERMMMLLNSTQHIAFNTDKPIKEQLMTIAQQECELFKSAPFLKVAKIAFMHMMSQPDFAKQIGTHKVGCAVYFEQFLTDAQSAKQLVVEDKELASKQFVYQLKSHIFYPRLYGFDVPSEAQESYLIAQTVDLFLARYQAKSI</sequence>
<evidence type="ECO:0000256" key="4">
    <source>
        <dbReference type="PROSITE-ProRule" id="PRU00335"/>
    </source>
</evidence>
<dbReference type="InterPro" id="IPR023772">
    <property type="entry name" value="DNA-bd_HTH_TetR-type_CS"/>
</dbReference>
<dbReference type="InterPro" id="IPR009057">
    <property type="entry name" value="Homeodomain-like_sf"/>
</dbReference>
<dbReference type="Gene3D" id="1.10.10.60">
    <property type="entry name" value="Homeodomain-like"/>
    <property type="match status" value="1"/>
</dbReference>
<dbReference type="InterPro" id="IPR001647">
    <property type="entry name" value="HTH_TetR"/>
</dbReference>
<keyword evidence="3" id="KW-0804">Transcription</keyword>
<dbReference type="PROSITE" id="PS50977">
    <property type="entry name" value="HTH_TETR_2"/>
    <property type="match status" value="1"/>
</dbReference>
<dbReference type="Gene3D" id="1.10.357.10">
    <property type="entry name" value="Tetracycline Repressor, domain 2"/>
    <property type="match status" value="1"/>
</dbReference>
<evidence type="ECO:0000313" key="6">
    <source>
        <dbReference type="EMBL" id="AIY67441.1"/>
    </source>
</evidence>
<dbReference type="PANTHER" id="PTHR30055:SF224">
    <property type="entry name" value="TRANSCRIPTIONAL REGULATOR TETR FAMILY"/>
    <property type="match status" value="1"/>
</dbReference>
<dbReference type="PANTHER" id="PTHR30055">
    <property type="entry name" value="HTH-TYPE TRANSCRIPTIONAL REGULATOR RUTR"/>
    <property type="match status" value="1"/>
</dbReference>
<dbReference type="eggNOG" id="COG1309">
    <property type="taxonomic scope" value="Bacteria"/>
</dbReference>
<dbReference type="HOGENOM" id="CLU_069356_27_0_6"/>
<keyword evidence="1" id="KW-0805">Transcription regulation</keyword>
<name>A0A0A7EMZ0_9GAMM</name>
<evidence type="ECO:0000256" key="2">
    <source>
        <dbReference type="ARBA" id="ARBA00023125"/>
    </source>
</evidence>
<dbReference type="Pfam" id="PF14246">
    <property type="entry name" value="TetR_C_7"/>
    <property type="match status" value="1"/>
</dbReference>
<proteinExistence type="predicted"/>
<gene>
    <name evidence="6" type="ORF">OM33_20665</name>
</gene>
<keyword evidence="2 4" id="KW-0238">DNA-binding</keyword>
<dbReference type="InterPro" id="IPR050109">
    <property type="entry name" value="HTH-type_TetR-like_transc_reg"/>
</dbReference>